<keyword evidence="2" id="KW-1133">Transmembrane helix</keyword>
<accession>A0A7S3JIH3</accession>
<evidence type="ECO:0000313" key="3">
    <source>
        <dbReference type="EMBL" id="CAE0356159.1"/>
    </source>
</evidence>
<dbReference type="InterPro" id="IPR052387">
    <property type="entry name" value="Fibrocystin"/>
</dbReference>
<proteinExistence type="predicted"/>
<dbReference type="EMBL" id="HBII01035850">
    <property type="protein sequence ID" value="CAE0356159.1"/>
    <property type="molecule type" value="Transcribed_RNA"/>
</dbReference>
<feature type="transmembrane region" description="Helical" evidence="2">
    <location>
        <begin position="296"/>
        <end position="316"/>
    </location>
</feature>
<reference evidence="3" key="1">
    <citation type="submission" date="2021-01" db="EMBL/GenBank/DDBJ databases">
        <authorList>
            <person name="Corre E."/>
            <person name="Pelletier E."/>
            <person name="Niang G."/>
            <person name="Scheremetjew M."/>
            <person name="Finn R."/>
            <person name="Kale V."/>
            <person name="Holt S."/>
            <person name="Cochrane G."/>
            <person name="Meng A."/>
            <person name="Brown T."/>
            <person name="Cohen L."/>
        </authorList>
    </citation>
    <scope>NUCLEOTIDE SEQUENCE</scope>
    <source>
        <strain evidence="3">FSP1.4</strain>
    </source>
</reference>
<evidence type="ECO:0000256" key="1">
    <source>
        <dbReference type="ARBA" id="ARBA00022729"/>
    </source>
</evidence>
<dbReference type="AlphaFoldDB" id="A0A7S3JIH3"/>
<sequence length="358" mass="40168">MSGCTKVASWNAYLCYNEKIAQIMFESLDDDKEDRMFSPINILGQGNNFNNTLNTFMDHCWDGHYTCQKRLSRFPAMLETQKSYEIYFTGTQPGKTRYMLEGADDGDWLIVKIDFSKSILFYVYADGVKVESNRYDGTAKKIPQLTKSKCGENRFEQITYTYEFYLTKGCVVQIEAQDHLIGLVRLQMSLDQFFEEDFVSKLAFALGITTDRIRVVGTQVGSVIVNFYITSSESTSTTRTAQLRSLNDQLASKYANGQLNLGYPILDLVTSIVSSSGSTITTGTGTYTKKEIHVSVYILLALSAVAVVIGFIFGLVKAIKTSRAYKKLANSDPVEYIKGEVNESGPEGTIEFRNEVRS</sequence>
<organism evidence="3">
    <name type="scientific">Euplotes harpa</name>
    <dbReference type="NCBI Taxonomy" id="151035"/>
    <lineage>
        <taxon>Eukaryota</taxon>
        <taxon>Sar</taxon>
        <taxon>Alveolata</taxon>
        <taxon>Ciliophora</taxon>
        <taxon>Intramacronucleata</taxon>
        <taxon>Spirotrichea</taxon>
        <taxon>Hypotrichia</taxon>
        <taxon>Euplotida</taxon>
        <taxon>Euplotidae</taxon>
        <taxon>Euplotes</taxon>
    </lineage>
</organism>
<protein>
    <submittedName>
        <fullName evidence="3">Uncharacterized protein</fullName>
    </submittedName>
</protein>
<name>A0A7S3JIH3_9SPIT</name>
<keyword evidence="2" id="KW-0812">Transmembrane</keyword>
<evidence type="ECO:0000256" key="2">
    <source>
        <dbReference type="SAM" id="Phobius"/>
    </source>
</evidence>
<dbReference type="PANTHER" id="PTHR46769">
    <property type="entry name" value="POLYCYSTIC KIDNEY AND HEPATIC DISEASE 1 (AUTOSOMAL RECESSIVE)-LIKE 1"/>
    <property type="match status" value="1"/>
</dbReference>
<keyword evidence="2" id="KW-0472">Membrane</keyword>
<keyword evidence="1" id="KW-0732">Signal</keyword>
<gene>
    <name evidence="3" type="ORF">EHAR0213_LOCUS15076</name>
</gene>
<dbReference type="PANTHER" id="PTHR46769:SF2">
    <property type="entry name" value="FIBROCYSTIN-L ISOFORM 2 PRECURSOR-RELATED"/>
    <property type="match status" value="1"/>
</dbReference>